<dbReference type="GO" id="GO:0040029">
    <property type="term" value="P:epigenetic regulation of gene expression"/>
    <property type="evidence" value="ECO:0007669"/>
    <property type="project" value="TreeGrafter"/>
</dbReference>
<evidence type="ECO:0000256" key="2">
    <source>
        <dbReference type="ARBA" id="ARBA00022801"/>
    </source>
</evidence>
<dbReference type="InterPro" id="IPR003084">
    <property type="entry name" value="HDAC_I/II"/>
</dbReference>
<keyword evidence="5" id="KW-1185">Reference proteome</keyword>
<dbReference type="InterPro" id="IPR037138">
    <property type="entry name" value="His_deacetylse_dom_sf"/>
</dbReference>
<dbReference type="PANTHER" id="PTHR10625">
    <property type="entry name" value="HISTONE DEACETYLASE HDAC1-RELATED"/>
    <property type="match status" value="1"/>
</dbReference>
<dbReference type="GO" id="GO:0004407">
    <property type="term" value="F:histone deacetylase activity"/>
    <property type="evidence" value="ECO:0007669"/>
    <property type="project" value="InterPro"/>
</dbReference>
<proteinExistence type="inferred from homology"/>
<dbReference type="InterPro" id="IPR023696">
    <property type="entry name" value="Ureohydrolase_dom_sf"/>
</dbReference>
<dbReference type="RefSeq" id="WP_091661917.1">
    <property type="nucleotide sequence ID" value="NZ_FONT01000005.1"/>
</dbReference>
<dbReference type="Proteomes" id="UP000199516">
    <property type="component" value="Unassembled WGS sequence"/>
</dbReference>
<dbReference type="PRINTS" id="PR01271">
    <property type="entry name" value="HISDACETLASE"/>
</dbReference>
<keyword evidence="2" id="KW-0378">Hydrolase</keyword>
<evidence type="ECO:0000313" key="5">
    <source>
        <dbReference type="Proteomes" id="UP000199516"/>
    </source>
</evidence>
<dbReference type="EMBL" id="FONT01000005">
    <property type="protein sequence ID" value="SFE86844.1"/>
    <property type="molecule type" value="Genomic_DNA"/>
</dbReference>
<dbReference type="OrthoDB" id="9808367at2"/>
<reference evidence="4 5" key="1">
    <citation type="submission" date="2016-10" db="EMBL/GenBank/DDBJ databases">
        <authorList>
            <person name="de Groot N.N."/>
        </authorList>
    </citation>
    <scope>NUCLEOTIDE SEQUENCE [LARGE SCALE GENOMIC DNA]</scope>
    <source>
        <strain evidence="4 5">DSM 23995</strain>
    </source>
</reference>
<protein>
    <submittedName>
        <fullName evidence="4">Acetoin utilization deacetylase AcuC</fullName>
    </submittedName>
</protein>
<dbReference type="GO" id="GO:0016787">
    <property type="term" value="F:hydrolase activity"/>
    <property type="evidence" value="ECO:0007669"/>
    <property type="project" value="UniProtKB-KW"/>
</dbReference>
<dbReference type="InterPro" id="IPR000286">
    <property type="entry name" value="HDACs"/>
</dbReference>
<gene>
    <name evidence="4" type="ORF">SAMN05192532_10548</name>
</gene>
<name>A0A1I2E1T6_9BACI</name>
<dbReference type="STRING" id="930128.SAMN05192532_10548"/>
<dbReference type="SUPFAM" id="SSF52768">
    <property type="entry name" value="Arginase/deacetylase"/>
    <property type="match status" value="1"/>
</dbReference>
<dbReference type="Pfam" id="PF00850">
    <property type="entry name" value="Hist_deacetyl"/>
    <property type="match status" value="1"/>
</dbReference>
<feature type="domain" description="Histone deacetylase" evidence="3">
    <location>
        <begin position="37"/>
        <end position="323"/>
    </location>
</feature>
<dbReference type="AlphaFoldDB" id="A0A1I2E1T6"/>
<organism evidence="4 5">
    <name type="scientific">Alteribacillus iranensis</name>
    <dbReference type="NCBI Taxonomy" id="930128"/>
    <lineage>
        <taxon>Bacteria</taxon>
        <taxon>Bacillati</taxon>
        <taxon>Bacillota</taxon>
        <taxon>Bacilli</taxon>
        <taxon>Bacillales</taxon>
        <taxon>Bacillaceae</taxon>
        <taxon>Alteribacillus</taxon>
    </lineage>
</organism>
<evidence type="ECO:0000256" key="1">
    <source>
        <dbReference type="ARBA" id="ARBA00005947"/>
    </source>
</evidence>
<dbReference type="CDD" id="cd09996">
    <property type="entry name" value="HDAC_classII_1"/>
    <property type="match status" value="1"/>
</dbReference>
<comment type="similarity">
    <text evidence="1">Belongs to the histone deacetylase family.</text>
</comment>
<evidence type="ECO:0000313" key="4">
    <source>
        <dbReference type="EMBL" id="SFE86844.1"/>
    </source>
</evidence>
<dbReference type="Gene3D" id="3.40.800.20">
    <property type="entry name" value="Histone deacetylase domain"/>
    <property type="match status" value="1"/>
</dbReference>
<sequence length="379" mass="42612">MIKTGFIWDKRYLEHDVGDLIYTFSNGDTMGATPEFENPKRAVVIKEMLEKTGMASKMTSYVPYEAEDKDLLRVHTKEHIQHVVDCCEKGVREIGPEAYAIPVSEKIARLSAGGAMKAVDVCLGEGDIDQAYALIRPPGHHAESNQAMGFCLYNNASVAASYARETYGAKKVLILDWDVHHGNGTEEIFYENDDILVISIHEEAYFPLDTGQLENIGEGKGKGYNINIPLPPLTGDEGYMLTFEEVIEPVIRQYQPDLILVSAGQDANALDPLARMMVLRSGFRYMGRKIRELAEEYSNGKLAILQEGGYSLHYLPVATLGVIEGLMNVDSEWEDPHLVPERELDPKVIQTLNHVKKVLEPYWIFNHGHEKKREETTEI</sequence>
<evidence type="ECO:0000259" key="3">
    <source>
        <dbReference type="Pfam" id="PF00850"/>
    </source>
</evidence>
<accession>A0A1I2E1T6</accession>
<dbReference type="PRINTS" id="PR01270">
    <property type="entry name" value="HDASUPER"/>
</dbReference>
<dbReference type="InterPro" id="IPR023801">
    <property type="entry name" value="His_deacetylse_dom"/>
</dbReference>